<gene>
    <name evidence="5" type="ORF">GH810_06015</name>
</gene>
<dbReference type="GO" id="GO:0006355">
    <property type="term" value="P:regulation of DNA-templated transcription"/>
    <property type="evidence" value="ECO:0007669"/>
    <property type="project" value="InterPro"/>
</dbReference>
<evidence type="ECO:0000313" key="5">
    <source>
        <dbReference type="EMBL" id="MBC3887861.1"/>
    </source>
</evidence>
<evidence type="ECO:0000256" key="3">
    <source>
        <dbReference type="ARBA" id="ARBA00023163"/>
    </source>
</evidence>
<dbReference type="InterPro" id="IPR011990">
    <property type="entry name" value="TPR-like_helical_dom_sf"/>
</dbReference>
<dbReference type="InterPro" id="IPR036388">
    <property type="entry name" value="WH-like_DNA-bd_sf"/>
</dbReference>
<dbReference type="PROSITE" id="PS50043">
    <property type="entry name" value="HTH_LUXR_2"/>
    <property type="match status" value="1"/>
</dbReference>
<dbReference type="PANTHER" id="PTHR44688">
    <property type="entry name" value="DNA-BINDING TRANSCRIPTIONAL ACTIVATOR DEVR_DOSR"/>
    <property type="match status" value="1"/>
</dbReference>
<dbReference type="InterPro" id="IPR016032">
    <property type="entry name" value="Sig_transdc_resp-reg_C-effctor"/>
</dbReference>
<dbReference type="SUPFAM" id="SSF52540">
    <property type="entry name" value="P-loop containing nucleoside triphosphate hydrolases"/>
    <property type="match status" value="1"/>
</dbReference>
<dbReference type="Pfam" id="PF00196">
    <property type="entry name" value="GerE"/>
    <property type="match status" value="1"/>
</dbReference>
<dbReference type="GO" id="GO:0003677">
    <property type="term" value="F:DNA binding"/>
    <property type="evidence" value="ECO:0007669"/>
    <property type="project" value="UniProtKB-KW"/>
</dbReference>
<keyword evidence="1" id="KW-0805">Transcription regulation</keyword>
<dbReference type="SMART" id="SM00421">
    <property type="entry name" value="HTH_LUXR"/>
    <property type="match status" value="1"/>
</dbReference>
<comment type="caution">
    <text evidence="5">The sequence shown here is derived from an EMBL/GenBank/DDBJ whole genome shotgun (WGS) entry which is preliminary data.</text>
</comment>
<dbReference type="InterPro" id="IPR000792">
    <property type="entry name" value="Tscrpt_reg_LuxR_C"/>
</dbReference>
<dbReference type="AlphaFoldDB" id="A0A923HXL9"/>
<organism evidence="5 6">
    <name type="scientific">Acetobacterium paludosum</name>
    <dbReference type="NCBI Taxonomy" id="52693"/>
    <lineage>
        <taxon>Bacteria</taxon>
        <taxon>Bacillati</taxon>
        <taxon>Bacillota</taxon>
        <taxon>Clostridia</taxon>
        <taxon>Eubacteriales</taxon>
        <taxon>Eubacteriaceae</taxon>
        <taxon>Acetobacterium</taxon>
    </lineage>
</organism>
<accession>A0A923HXL9</accession>
<dbReference type="InterPro" id="IPR027417">
    <property type="entry name" value="P-loop_NTPase"/>
</dbReference>
<dbReference type="Gene3D" id="3.40.50.300">
    <property type="entry name" value="P-loop containing nucleotide triphosphate hydrolases"/>
    <property type="match status" value="1"/>
</dbReference>
<dbReference type="InterPro" id="IPR059106">
    <property type="entry name" value="WHD_MalT"/>
</dbReference>
<feature type="domain" description="HTH luxR-type" evidence="4">
    <location>
        <begin position="760"/>
        <end position="825"/>
    </location>
</feature>
<proteinExistence type="predicted"/>
<dbReference type="PRINTS" id="PR00038">
    <property type="entry name" value="HTHLUXR"/>
</dbReference>
<evidence type="ECO:0000256" key="1">
    <source>
        <dbReference type="ARBA" id="ARBA00023015"/>
    </source>
</evidence>
<name>A0A923HXL9_9FIRM</name>
<evidence type="ECO:0000313" key="6">
    <source>
        <dbReference type="Proteomes" id="UP000616595"/>
    </source>
</evidence>
<dbReference type="PANTHER" id="PTHR44688:SF16">
    <property type="entry name" value="DNA-BINDING TRANSCRIPTIONAL ACTIVATOR DEVR_DOSR"/>
    <property type="match status" value="1"/>
</dbReference>
<keyword evidence="2" id="KW-0238">DNA-binding</keyword>
<reference evidence="5" key="2">
    <citation type="submission" date="2020-10" db="EMBL/GenBank/DDBJ databases">
        <title>Comparative genomics of the Acetobacterium genus.</title>
        <authorList>
            <person name="Marshall C."/>
            <person name="May H."/>
            <person name="Norman S."/>
        </authorList>
    </citation>
    <scope>NUCLEOTIDE SEQUENCE</scope>
    <source>
        <strain evidence="5">DER-2019</strain>
    </source>
</reference>
<dbReference type="SUPFAM" id="SSF46894">
    <property type="entry name" value="C-terminal effector domain of the bipartite response regulators"/>
    <property type="match status" value="1"/>
</dbReference>
<dbReference type="Gene3D" id="1.25.40.10">
    <property type="entry name" value="Tetratricopeptide repeat domain"/>
    <property type="match status" value="1"/>
</dbReference>
<protein>
    <submittedName>
        <fullName evidence="5">LuxR family transcriptional regulator</fullName>
    </submittedName>
</protein>
<keyword evidence="3" id="KW-0804">Transcription</keyword>
<evidence type="ECO:0000259" key="4">
    <source>
        <dbReference type="PROSITE" id="PS50043"/>
    </source>
</evidence>
<dbReference type="Pfam" id="PF25873">
    <property type="entry name" value="WHD_MalT"/>
    <property type="match status" value="1"/>
</dbReference>
<reference evidence="5" key="1">
    <citation type="submission" date="2019-10" db="EMBL/GenBank/DDBJ databases">
        <authorList>
            <person name="Ross D.E."/>
            <person name="Gulliver D."/>
        </authorList>
    </citation>
    <scope>NUCLEOTIDE SEQUENCE</scope>
    <source>
        <strain evidence="5">DER-2019</strain>
    </source>
</reference>
<dbReference type="CDD" id="cd06170">
    <property type="entry name" value="LuxR_C_like"/>
    <property type="match status" value="1"/>
</dbReference>
<sequence>MRDATMQLNILKRKRINARLDQLTSYPLTIIEAPMGYGKTTAVRQYFEKSGIKPVWLSFHSQASFSGDWEKLSLEIKKQDQQAGAALLSLGFPADVPQTEQVLAVLSRFASEKQRVIVLDDFHLVNSSRLNQLIEDLVIEQLENLQLILITRNTIGFNAAMLVAKGLCRTIDQQVLKFSEDEVRDYCELSFKGIAPADLKKICVYGDGWISLTYMLLLGLERGIPVGLNLSLEALIEQAFFQNYEKTIQEFLIELSLMTAFSEKQAAFVTEFVDTGAMLRQLRQENAFIRYDEREQCYTIHAVLLDFLRKRQHFSGEQLKIRYRRLGEWFLAAGDFQEAYRLFYLAGEPLLIFEHMNQPEHITPLMGKFEGFWPLFKETAAAMLFAYPVTGLQFILVGLLHGDDEFSALALRRLNQMEAHYQNRPELAAGRCTRIRAEIMILRKFTVFNHADQAAELNDRILALLDGRQSYIIHRENEYTFGSPNLLYMYFRDPGRFRETAKLMIEKFPVYAQYTDGCGTGTDYLVRAEYSLETGAWEDAASNAEKAIYKAATKDQHGIIICAHFVLLRLKLKDGRNNEALAGFYQLEETIKALNNPRYNTTLALCRGYLFAVLGQPEKIPFWLQVGDMKVSELFNQGVAFNYVVYGKAVAAARDFVRLEVLTETFVEFFSLFHNQLGYIHNDLFKAIARYQLGGLEAGVMALKIALDSARPDGIILPFIENAEVLLPMLEEVLRQTPDDVFAGRILGESNTFMTNQKKEKLPSIVLTQREKEVLMLMAEGLKRDAIAEQLFISSVTVKTHLQNIYKKLDVKGKNAAINTALQNGLLDRE</sequence>
<evidence type="ECO:0000256" key="2">
    <source>
        <dbReference type="ARBA" id="ARBA00023125"/>
    </source>
</evidence>
<dbReference type="Gene3D" id="1.10.10.10">
    <property type="entry name" value="Winged helix-like DNA-binding domain superfamily/Winged helix DNA-binding domain"/>
    <property type="match status" value="1"/>
</dbReference>
<keyword evidence="6" id="KW-1185">Reference proteome</keyword>
<dbReference type="EMBL" id="WJBD01000005">
    <property type="protein sequence ID" value="MBC3887861.1"/>
    <property type="molecule type" value="Genomic_DNA"/>
</dbReference>
<dbReference type="OrthoDB" id="2039528at2"/>
<dbReference type="RefSeq" id="WP_148567362.1">
    <property type="nucleotide sequence ID" value="NZ_WJBD01000005.1"/>
</dbReference>
<dbReference type="Proteomes" id="UP000616595">
    <property type="component" value="Unassembled WGS sequence"/>
</dbReference>